<evidence type="ECO:0000256" key="6">
    <source>
        <dbReference type="ARBA" id="ARBA00023187"/>
    </source>
</evidence>
<dbReference type="InterPro" id="IPR042239">
    <property type="entry name" value="Nop_C"/>
</dbReference>
<feature type="domain" description="Nop" evidence="10">
    <location>
        <begin position="218"/>
        <end position="336"/>
    </location>
</feature>
<keyword evidence="6" id="KW-0508">mRNA splicing</keyword>
<gene>
    <name evidence="11" type="primary">g12386</name>
    <name evidence="11" type="ORF">VP750_LOCUS11027</name>
</gene>
<keyword evidence="3" id="KW-0507">mRNA processing</keyword>
<keyword evidence="5" id="KW-0694">RNA-binding</keyword>
<evidence type="ECO:0000256" key="4">
    <source>
        <dbReference type="ARBA" id="ARBA00022728"/>
    </source>
</evidence>
<organism evidence="11 12">
    <name type="scientific">Coccomyxa viridis</name>
    <dbReference type="NCBI Taxonomy" id="1274662"/>
    <lineage>
        <taxon>Eukaryota</taxon>
        <taxon>Viridiplantae</taxon>
        <taxon>Chlorophyta</taxon>
        <taxon>core chlorophytes</taxon>
        <taxon>Trebouxiophyceae</taxon>
        <taxon>Trebouxiophyceae incertae sedis</taxon>
        <taxon>Coccomyxaceae</taxon>
        <taxon>Coccomyxa</taxon>
    </lineage>
</organism>
<dbReference type="SMART" id="SM00931">
    <property type="entry name" value="NOSIC"/>
    <property type="match status" value="1"/>
</dbReference>
<evidence type="ECO:0000256" key="7">
    <source>
        <dbReference type="ARBA" id="ARBA00023242"/>
    </source>
</evidence>
<evidence type="ECO:0000256" key="3">
    <source>
        <dbReference type="ARBA" id="ARBA00022664"/>
    </source>
</evidence>
<feature type="compositionally biased region" description="Acidic residues" evidence="9">
    <location>
        <begin position="14"/>
        <end position="26"/>
    </location>
</feature>
<dbReference type="PROSITE" id="PS51358">
    <property type="entry name" value="NOP"/>
    <property type="match status" value="1"/>
</dbReference>
<keyword evidence="7" id="KW-0539">Nucleus</keyword>
<comment type="subcellular location">
    <subcellularLocation>
        <location evidence="1">Nucleus</location>
    </subcellularLocation>
</comment>
<evidence type="ECO:0000256" key="9">
    <source>
        <dbReference type="SAM" id="MobiDB-lite"/>
    </source>
</evidence>
<comment type="caution">
    <text evidence="11">The sequence shown here is derived from an EMBL/GenBank/DDBJ whole genome shotgun (WGS) entry which is preliminary data.</text>
</comment>
<accession>A0ABP1GEC2</accession>
<evidence type="ECO:0000313" key="12">
    <source>
        <dbReference type="Proteomes" id="UP001497392"/>
    </source>
</evidence>
<dbReference type="Gene3D" id="1.10.287.4070">
    <property type="match status" value="1"/>
</dbReference>
<reference evidence="11 12" key="1">
    <citation type="submission" date="2024-06" db="EMBL/GenBank/DDBJ databases">
        <authorList>
            <person name="Kraege A."/>
            <person name="Thomma B."/>
        </authorList>
    </citation>
    <scope>NUCLEOTIDE SEQUENCE [LARGE SCALE GENOMIC DNA]</scope>
</reference>
<evidence type="ECO:0000313" key="11">
    <source>
        <dbReference type="EMBL" id="CAL5229121.1"/>
    </source>
</evidence>
<dbReference type="Pfam" id="PF09785">
    <property type="entry name" value="Prp31_C"/>
    <property type="match status" value="1"/>
</dbReference>
<evidence type="ECO:0000259" key="10">
    <source>
        <dbReference type="PROSITE" id="PS51358"/>
    </source>
</evidence>
<evidence type="ECO:0000256" key="2">
    <source>
        <dbReference type="ARBA" id="ARBA00005572"/>
    </source>
</evidence>
<protein>
    <submittedName>
        <fullName evidence="11">G12386 protein</fullName>
    </submittedName>
</protein>
<name>A0ABP1GEC2_9CHLO</name>
<dbReference type="SUPFAM" id="SSF89124">
    <property type="entry name" value="Nop domain"/>
    <property type="match status" value="1"/>
</dbReference>
<evidence type="ECO:0000256" key="5">
    <source>
        <dbReference type="ARBA" id="ARBA00022884"/>
    </source>
</evidence>
<evidence type="ECO:0000256" key="1">
    <source>
        <dbReference type="ARBA" id="ARBA00004123"/>
    </source>
</evidence>
<dbReference type="InterPro" id="IPR027105">
    <property type="entry name" value="Prp31"/>
</dbReference>
<keyword evidence="8" id="KW-0687">Ribonucleoprotein</keyword>
<keyword evidence="12" id="KW-1185">Reference proteome</keyword>
<dbReference type="Gene3D" id="1.10.246.90">
    <property type="entry name" value="Nop domain"/>
    <property type="match status" value="1"/>
</dbReference>
<feature type="region of interest" description="Disordered" evidence="9">
    <location>
        <begin position="334"/>
        <end position="364"/>
    </location>
</feature>
<feature type="region of interest" description="Disordered" evidence="9">
    <location>
        <begin position="1"/>
        <end position="41"/>
    </location>
</feature>
<dbReference type="InterPro" id="IPR036070">
    <property type="entry name" value="Nop_dom_sf"/>
</dbReference>
<dbReference type="Proteomes" id="UP001497392">
    <property type="component" value="Unassembled WGS sequence"/>
</dbReference>
<dbReference type="EMBL" id="CAXHTA020000020">
    <property type="protein sequence ID" value="CAL5229121.1"/>
    <property type="molecule type" value="Genomic_DNA"/>
</dbReference>
<feature type="compositionally biased region" description="Basic residues" evidence="9">
    <location>
        <begin position="354"/>
        <end position="364"/>
    </location>
</feature>
<keyword evidence="4" id="KW-0747">Spliceosome</keyword>
<dbReference type="Pfam" id="PF01798">
    <property type="entry name" value="Nop"/>
    <property type="match status" value="1"/>
</dbReference>
<dbReference type="InterPro" id="IPR012976">
    <property type="entry name" value="NOSIC"/>
</dbReference>
<dbReference type="InterPro" id="IPR002687">
    <property type="entry name" value="Nop_dom"/>
</dbReference>
<sequence>MAALGDSFLRDLEDLSDDSDVEEEDRDAALPENNEMETEEVDIGTFDTLESRARLQSSERYRTIMERVHQALESGGQMAEERSWAGPSEEDPTYQLLVDCNQLAVDIDNEIAIVHIFMRDKYKAKFPELESLVHHPIDYARVVKAIGNEMDITLIDTLEDILPQATVMVVSVTASTTAGQPLSDDNLQKLLHACDVALQLDKDKADILKLVQMKMHHIAPNLSAAVGTEIAARLMGIAGGLTNLSKMPACNIQVLGAKRKHLSGYSTATQGLHEGFVFGSEIIQATPPAFRKKASRLVGGKCTLLARIDAYGQDPTGSAGANMKEEMSKKIEKWQEKGPAKQGRVLPVPDMEPKKRRGGKRARKYKERYGLTDTKKAANRMLFNQAEDEFLDGDEVVGMGTLGKEGSGRLRMQAQAQKQKMSAKAQKKFAKRQAYGSSLPVNGLSSTLAFTPIQGIELQNPTAHLQQQDADMRSGTESYFSEYSGFRSIKQKQPPPTFG</sequence>
<comment type="similarity">
    <text evidence="2">Belongs to the PRP31 family.</text>
</comment>
<proteinExistence type="inferred from homology"/>
<dbReference type="PANTHER" id="PTHR13904">
    <property type="entry name" value="PRE-MRNA SPLICING FACTOR PRP31"/>
    <property type="match status" value="1"/>
</dbReference>
<dbReference type="PANTHER" id="PTHR13904:SF0">
    <property type="entry name" value="U4_U6 SMALL NUCLEAR RIBONUCLEOPROTEIN PRP31"/>
    <property type="match status" value="1"/>
</dbReference>
<evidence type="ECO:0000256" key="8">
    <source>
        <dbReference type="ARBA" id="ARBA00023274"/>
    </source>
</evidence>
<dbReference type="InterPro" id="IPR019175">
    <property type="entry name" value="Prp31_C"/>
</dbReference>